<proteinExistence type="predicted"/>
<dbReference type="Proteomes" id="UP000321040">
    <property type="component" value="Unassembled WGS sequence"/>
</dbReference>
<gene>
    <name evidence="1" type="ORF">SKL01_19050</name>
</gene>
<evidence type="ECO:0000313" key="2">
    <source>
        <dbReference type="Proteomes" id="UP000321040"/>
    </source>
</evidence>
<reference evidence="1 2" key="1">
    <citation type="submission" date="2019-07" db="EMBL/GenBank/DDBJ databases">
        <title>Whole genome shotgun sequence of Staphylococcus kloosii NBRC 109624.</title>
        <authorList>
            <person name="Hosoyama A."/>
            <person name="Uohara A."/>
            <person name="Ohji S."/>
            <person name="Ichikawa N."/>
        </authorList>
    </citation>
    <scope>NUCLEOTIDE SEQUENCE [LARGE SCALE GENOMIC DNA]</scope>
    <source>
        <strain evidence="1 2">NBRC 109624</strain>
    </source>
</reference>
<evidence type="ECO:0008006" key="3">
    <source>
        <dbReference type="Google" id="ProtNLM"/>
    </source>
</evidence>
<name>A0ABQ0XMR7_9STAP</name>
<organism evidence="1 2">
    <name type="scientific">Staphylococcus kloosii</name>
    <dbReference type="NCBI Taxonomy" id="29384"/>
    <lineage>
        <taxon>Bacteria</taxon>
        <taxon>Bacillati</taxon>
        <taxon>Bacillota</taxon>
        <taxon>Bacilli</taxon>
        <taxon>Bacillales</taxon>
        <taxon>Staphylococcaceae</taxon>
        <taxon>Staphylococcus</taxon>
    </lineage>
</organism>
<evidence type="ECO:0000313" key="1">
    <source>
        <dbReference type="EMBL" id="GEP82727.1"/>
    </source>
</evidence>
<comment type="caution">
    <text evidence="1">The sequence shown here is derived from an EMBL/GenBank/DDBJ whole genome shotgun (WGS) entry which is preliminary data.</text>
</comment>
<dbReference type="EMBL" id="BKAQ01000016">
    <property type="protein sequence ID" value="GEP82727.1"/>
    <property type="molecule type" value="Genomic_DNA"/>
</dbReference>
<sequence>MKCQNETVTSLQGYLMKTILSELEEMHSTYMRSKIMDNIFISSKKIINFKELER</sequence>
<protein>
    <recommendedName>
        <fullName evidence="3">Transcriptional regulator</fullName>
    </recommendedName>
</protein>
<keyword evidence="2" id="KW-1185">Reference proteome</keyword>
<accession>A0ABQ0XMR7</accession>